<reference evidence="1 2" key="1">
    <citation type="journal article" date="2013" name="BMC Genomics">
        <title>Genome sequencing and comparative genomics of honey bee microsporidia, Nosema apis reveal novel insights into host-parasite interactions.</title>
        <authorList>
            <person name="Chen Yp."/>
            <person name="Pettis J.S."/>
            <person name="Zhao Y."/>
            <person name="Liu X."/>
            <person name="Tallon L.J."/>
            <person name="Sadzewicz L.D."/>
            <person name="Li R."/>
            <person name="Zheng H."/>
            <person name="Huang S."/>
            <person name="Zhang X."/>
            <person name="Hamilton M.C."/>
            <person name="Pernal S.F."/>
            <person name="Melathopoulos A.P."/>
            <person name="Yan X."/>
            <person name="Evans J.D."/>
        </authorList>
    </citation>
    <scope>NUCLEOTIDE SEQUENCE [LARGE SCALE GENOMIC DNA]</scope>
    <source>
        <strain evidence="1 2">BRL 01</strain>
    </source>
</reference>
<dbReference type="VEuPathDB" id="MicrosporidiaDB:NAPIS_ORF01937"/>
<dbReference type="HOGENOM" id="CLU_2067023_0_0_1"/>
<feature type="non-terminal residue" evidence="1">
    <location>
        <position position="1"/>
    </location>
</feature>
<evidence type="ECO:0000313" key="1">
    <source>
        <dbReference type="EMBL" id="EQB60495.1"/>
    </source>
</evidence>
<dbReference type="AlphaFoldDB" id="T0MHQ0"/>
<sequence>KKENNPYKQIVLSLYFSSLDLISEHKKLAQLECINVLYKNNNFKMAKKLLENYKININNKIVKRVLNNENDTDQYNVNVTGKVYCWDTMDFEDNGNQCSRCGVYNKTGSVCSLCENMFK</sequence>
<dbReference type="EMBL" id="KE647280">
    <property type="protein sequence ID" value="EQB60495.1"/>
    <property type="molecule type" value="Genomic_DNA"/>
</dbReference>
<evidence type="ECO:0000313" key="2">
    <source>
        <dbReference type="Proteomes" id="UP000053780"/>
    </source>
</evidence>
<protein>
    <submittedName>
        <fullName evidence="1">Wd40 repeat-containing coatomer complex protein</fullName>
    </submittedName>
</protein>
<accession>T0MHQ0</accession>
<organism evidence="1 2">
    <name type="scientific">Vairimorpha apis BRL 01</name>
    <dbReference type="NCBI Taxonomy" id="1037528"/>
    <lineage>
        <taxon>Eukaryota</taxon>
        <taxon>Fungi</taxon>
        <taxon>Fungi incertae sedis</taxon>
        <taxon>Microsporidia</taxon>
        <taxon>Nosematidae</taxon>
        <taxon>Vairimorpha</taxon>
    </lineage>
</organism>
<keyword evidence="2" id="KW-1185">Reference proteome</keyword>
<name>T0MHQ0_9MICR</name>
<dbReference type="Proteomes" id="UP000053780">
    <property type="component" value="Unassembled WGS sequence"/>
</dbReference>
<gene>
    <name evidence="1" type="ORF">NAPIS_ORF01937</name>
</gene>
<proteinExistence type="predicted"/>